<proteinExistence type="predicted"/>
<evidence type="ECO:0000313" key="3">
    <source>
        <dbReference type="Proteomes" id="UP001208689"/>
    </source>
</evidence>
<keyword evidence="3" id="KW-1185">Reference proteome</keyword>
<sequence>MELQEVYTYLKDIQYVNIATIDDNRPRVRTMALVQFDHKFWLVTFTGTAKLAQIISNHNIEMSCDIYEKESAGSIRGQGIASICEDQNLKEKIIPAIWFFDRYFKSPTDPNYQLIQLSLSQFEVQSPKNKKMYLFNLEGD</sequence>
<name>A0ABY6HLK2_9ARCH</name>
<dbReference type="PANTHER" id="PTHR34818:SF1">
    <property type="entry name" value="PROTEIN BLI-3"/>
    <property type="match status" value="1"/>
</dbReference>
<dbReference type="EMBL" id="CP104013">
    <property type="protein sequence ID" value="UYP43767.1"/>
    <property type="molecule type" value="Genomic_DNA"/>
</dbReference>
<evidence type="ECO:0000259" key="1">
    <source>
        <dbReference type="Pfam" id="PF01243"/>
    </source>
</evidence>
<dbReference type="InterPro" id="IPR011576">
    <property type="entry name" value="Pyridox_Oxase_N"/>
</dbReference>
<dbReference type="InterPro" id="IPR012349">
    <property type="entry name" value="Split_barrel_FMN-bd"/>
</dbReference>
<evidence type="ECO:0000313" key="2">
    <source>
        <dbReference type="EMBL" id="UYP43767.1"/>
    </source>
</evidence>
<dbReference type="InterPro" id="IPR052917">
    <property type="entry name" value="Stress-Dev_Protein"/>
</dbReference>
<dbReference type="Gene3D" id="2.30.110.10">
    <property type="entry name" value="Electron Transport, Fmn-binding Protein, Chain A"/>
    <property type="match status" value="1"/>
</dbReference>
<accession>A0ABY6HLK2</accession>
<gene>
    <name evidence="2" type="ORF">NEF87_000052</name>
</gene>
<dbReference type="Pfam" id="PF01243">
    <property type="entry name" value="PNPOx_N"/>
    <property type="match status" value="1"/>
</dbReference>
<protein>
    <recommendedName>
        <fullName evidence="1">Pyridoxamine 5'-phosphate oxidase N-terminal domain-containing protein</fullName>
    </recommendedName>
</protein>
<feature type="domain" description="Pyridoxamine 5'-phosphate oxidase N-terminal" evidence="1">
    <location>
        <begin position="5"/>
        <end position="123"/>
    </location>
</feature>
<dbReference type="PANTHER" id="PTHR34818">
    <property type="entry name" value="PROTEIN BLI-3"/>
    <property type="match status" value="1"/>
</dbReference>
<dbReference type="Proteomes" id="UP001208689">
    <property type="component" value="Chromosome"/>
</dbReference>
<dbReference type="SUPFAM" id="SSF50475">
    <property type="entry name" value="FMN-binding split barrel"/>
    <property type="match status" value="1"/>
</dbReference>
<organism evidence="2 3">
    <name type="scientific">Candidatus Lokiarchaeum ossiferum</name>
    <dbReference type="NCBI Taxonomy" id="2951803"/>
    <lineage>
        <taxon>Archaea</taxon>
        <taxon>Promethearchaeati</taxon>
        <taxon>Promethearchaeota</taxon>
        <taxon>Promethearchaeia</taxon>
        <taxon>Promethearchaeales</taxon>
        <taxon>Promethearchaeaceae</taxon>
        <taxon>Candidatus Lokiarchaeum</taxon>
    </lineage>
</organism>
<reference evidence="2" key="1">
    <citation type="submission" date="2022-09" db="EMBL/GenBank/DDBJ databases">
        <title>Actin cytoskeleton and complex cell architecture in an #Asgard archaeon.</title>
        <authorList>
            <person name="Ponce Toledo R.I."/>
            <person name="Schleper C."/>
            <person name="Rodrigues Oliveira T."/>
            <person name="Wollweber F."/>
            <person name="Xu J."/>
            <person name="Rittmann S."/>
            <person name="Klingl A."/>
            <person name="Pilhofer M."/>
        </authorList>
    </citation>
    <scope>NUCLEOTIDE SEQUENCE</scope>
    <source>
        <strain evidence="2">B-35</strain>
    </source>
</reference>